<evidence type="ECO:0000313" key="1">
    <source>
        <dbReference type="EMBL" id="KAK9292871.1"/>
    </source>
</evidence>
<evidence type="ECO:0000313" key="2">
    <source>
        <dbReference type="Proteomes" id="UP001415857"/>
    </source>
</evidence>
<proteinExistence type="predicted"/>
<dbReference type="EMBL" id="JBBPBK010000001">
    <property type="protein sequence ID" value="KAK9292871.1"/>
    <property type="molecule type" value="Genomic_DNA"/>
</dbReference>
<dbReference type="Proteomes" id="UP001415857">
    <property type="component" value="Unassembled WGS sequence"/>
</dbReference>
<name>A0AAP0X6F4_LIQFO</name>
<sequence length="73" mass="8636">MGKIVKMKCHKTPKSDCFPYLESIVHKEWTCCGIYISQNYDVPNLKKLANTALFKAKQIEERYRKPKKRDDDN</sequence>
<dbReference type="AlphaFoldDB" id="A0AAP0X6F4"/>
<comment type="caution">
    <text evidence="1">The sequence shown here is derived from an EMBL/GenBank/DDBJ whole genome shotgun (WGS) entry which is preliminary data.</text>
</comment>
<dbReference type="PANTHER" id="PTHR33528">
    <property type="entry name" value="OS07G0239500 PROTEIN"/>
    <property type="match status" value="1"/>
</dbReference>
<dbReference type="PANTHER" id="PTHR33528:SF17">
    <property type="entry name" value="TRANSMEMBRANE PROTEIN"/>
    <property type="match status" value="1"/>
</dbReference>
<protein>
    <submittedName>
        <fullName evidence="1">Uncharacterized protein</fullName>
    </submittedName>
</protein>
<accession>A0AAP0X6F4</accession>
<keyword evidence="2" id="KW-1185">Reference proteome</keyword>
<dbReference type="Pfam" id="PF15054">
    <property type="entry name" value="DUF4535"/>
    <property type="match status" value="1"/>
</dbReference>
<gene>
    <name evidence="1" type="ORF">L1049_020852</name>
</gene>
<dbReference type="InterPro" id="IPR027854">
    <property type="entry name" value="STMP1"/>
</dbReference>
<reference evidence="1 2" key="1">
    <citation type="journal article" date="2024" name="Plant J.">
        <title>Genome sequences and population genomics reveal climatic adaptation and genomic divergence between two closely related sweetgum species.</title>
        <authorList>
            <person name="Xu W.Q."/>
            <person name="Ren C.Q."/>
            <person name="Zhang X.Y."/>
            <person name="Comes H.P."/>
            <person name="Liu X.H."/>
            <person name="Li Y.G."/>
            <person name="Kettle C.J."/>
            <person name="Jalonen R."/>
            <person name="Gaisberger H."/>
            <person name="Ma Y.Z."/>
            <person name="Qiu Y.X."/>
        </authorList>
    </citation>
    <scope>NUCLEOTIDE SEQUENCE [LARGE SCALE GENOMIC DNA]</scope>
    <source>
        <strain evidence="1">Hangzhou</strain>
    </source>
</reference>
<organism evidence="1 2">
    <name type="scientific">Liquidambar formosana</name>
    <name type="common">Formosan gum</name>
    <dbReference type="NCBI Taxonomy" id="63359"/>
    <lineage>
        <taxon>Eukaryota</taxon>
        <taxon>Viridiplantae</taxon>
        <taxon>Streptophyta</taxon>
        <taxon>Embryophyta</taxon>
        <taxon>Tracheophyta</taxon>
        <taxon>Spermatophyta</taxon>
        <taxon>Magnoliopsida</taxon>
        <taxon>eudicotyledons</taxon>
        <taxon>Gunneridae</taxon>
        <taxon>Pentapetalae</taxon>
        <taxon>Saxifragales</taxon>
        <taxon>Altingiaceae</taxon>
        <taxon>Liquidambar</taxon>
    </lineage>
</organism>